<dbReference type="Pfam" id="PF01926">
    <property type="entry name" value="MMR_HSR1"/>
    <property type="match status" value="1"/>
</dbReference>
<feature type="binding site" evidence="2">
    <location>
        <position position="215"/>
    </location>
    <ligand>
        <name>Mg(2+)</name>
        <dbReference type="ChEBI" id="CHEBI:18420"/>
    </ligand>
</feature>
<evidence type="ECO:0000256" key="2">
    <source>
        <dbReference type="PIRSR" id="PIRSR006809-2"/>
    </source>
</evidence>
<keyword evidence="2" id="KW-0479">Metal-binding</keyword>
<feature type="binding site" evidence="1">
    <location>
        <begin position="369"/>
        <end position="371"/>
    </location>
    <ligand>
        <name>GTP</name>
        <dbReference type="ChEBI" id="CHEBI:37565"/>
    </ligand>
</feature>
<dbReference type="PIRSF" id="PIRSF006809">
    <property type="entry name" value="GTP-binding_hflX_prd"/>
    <property type="match status" value="1"/>
</dbReference>
<accession>A0A8E0RX35</accession>
<dbReference type="GO" id="GO:0005525">
    <property type="term" value="F:GTP binding"/>
    <property type="evidence" value="ECO:0007669"/>
    <property type="project" value="UniProtKB-KW"/>
</dbReference>
<dbReference type="AlphaFoldDB" id="A0A8E0RX35"/>
<dbReference type="Gene3D" id="3.40.50.11060">
    <property type="entry name" value="GTPase HflX, N-terminal domain"/>
    <property type="match status" value="1"/>
</dbReference>
<feature type="binding site" evidence="1">
    <location>
        <begin position="323"/>
        <end position="326"/>
    </location>
    <ligand>
        <name>GTP</name>
        <dbReference type="ChEBI" id="CHEBI:37565"/>
    </ligand>
</feature>
<dbReference type="PANTHER" id="PTHR10229:SF0">
    <property type="entry name" value="GTP-BINDING PROTEIN 6-RELATED"/>
    <property type="match status" value="1"/>
</dbReference>
<dbReference type="InterPro" id="IPR030394">
    <property type="entry name" value="G_HFLX_dom"/>
</dbReference>
<dbReference type="OrthoDB" id="10268034at2759"/>
<feature type="region of interest" description="Disordered" evidence="3">
    <location>
        <begin position="317"/>
        <end position="339"/>
    </location>
</feature>
<evidence type="ECO:0000313" key="5">
    <source>
        <dbReference type="EMBL" id="KAA0194295.1"/>
    </source>
</evidence>
<dbReference type="Gene3D" id="3.40.50.300">
    <property type="entry name" value="P-loop containing nucleotide triphosphate hydrolases"/>
    <property type="match status" value="1"/>
</dbReference>
<evidence type="ECO:0000256" key="1">
    <source>
        <dbReference type="PIRSR" id="PIRSR006809-1"/>
    </source>
</evidence>
<gene>
    <name evidence="5" type="ORF">FBUS_01998</name>
</gene>
<evidence type="ECO:0000259" key="4">
    <source>
        <dbReference type="PROSITE" id="PS51705"/>
    </source>
</evidence>
<organism evidence="5 6">
    <name type="scientific">Fasciolopsis buskii</name>
    <dbReference type="NCBI Taxonomy" id="27845"/>
    <lineage>
        <taxon>Eukaryota</taxon>
        <taxon>Metazoa</taxon>
        <taxon>Spiralia</taxon>
        <taxon>Lophotrochozoa</taxon>
        <taxon>Platyhelminthes</taxon>
        <taxon>Trematoda</taxon>
        <taxon>Digenea</taxon>
        <taxon>Plagiorchiida</taxon>
        <taxon>Echinostomata</taxon>
        <taxon>Echinostomatoidea</taxon>
        <taxon>Fasciolidae</taxon>
        <taxon>Fasciolopsis</taxon>
    </lineage>
</organism>
<dbReference type="EMBL" id="LUCM01004467">
    <property type="protein sequence ID" value="KAA0194295.1"/>
    <property type="molecule type" value="Genomic_DNA"/>
</dbReference>
<dbReference type="Proteomes" id="UP000728185">
    <property type="component" value="Unassembled WGS sequence"/>
</dbReference>
<keyword evidence="1" id="KW-0547">Nucleotide-binding</keyword>
<keyword evidence="1" id="KW-0342">GTP-binding</keyword>
<dbReference type="InterPro" id="IPR042108">
    <property type="entry name" value="GTPase_HflX_N_sf"/>
</dbReference>
<feature type="non-terminal residue" evidence="5">
    <location>
        <position position="455"/>
    </location>
</feature>
<dbReference type="InterPro" id="IPR006073">
    <property type="entry name" value="GTP-bd"/>
</dbReference>
<keyword evidence="2" id="KW-0460">Magnesium</keyword>
<feature type="binding site" evidence="1">
    <location>
        <begin position="255"/>
        <end position="258"/>
    </location>
    <ligand>
        <name>GTP</name>
        <dbReference type="ChEBI" id="CHEBI:37565"/>
    </ligand>
</feature>
<keyword evidence="6" id="KW-1185">Reference proteome</keyword>
<feature type="compositionally biased region" description="Basic and acidic residues" evidence="3">
    <location>
        <begin position="323"/>
        <end position="338"/>
    </location>
</feature>
<evidence type="ECO:0000256" key="3">
    <source>
        <dbReference type="SAM" id="MobiDB-lite"/>
    </source>
</evidence>
<dbReference type="InterPro" id="IPR027417">
    <property type="entry name" value="P-loop_NTPase"/>
</dbReference>
<feature type="binding site" evidence="2">
    <location>
        <position position="194"/>
    </location>
    <ligand>
        <name>Mg(2+)</name>
        <dbReference type="ChEBI" id="CHEBI:18420"/>
    </ligand>
</feature>
<dbReference type="GO" id="GO:0043022">
    <property type="term" value="F:ribosome binding"/>
    <property type="evidence" value="ECO:0007669"/>
    <property type="project" value="TreeGrafter"/>
</dbReference>
<feature type="domain" description="Hflx-type G" evidence="4">
    <location>
        <begin position="181"/>
        <end position="292"/>
    </location>
</feature>
<evidence type="ECO:0000313" key="6">
    <source>
        <dbReference type="Proteomes" id="UP000728185"/>
    </source>
</evidence>
<comment type="cofactor">
    <cofactor evidence="2">
        <name>Mg(2+)</name>
        <dbReference type="ChEBI" id="CHEBI:18420"/>
    </cofactor>
</comment>
<dbReference type="GO" id="GO:0005737">
    <property type="term" value="C:cytoplasm"/>
    <property type="evidence" value="ECO:0007669"/>
    <property type="project" value="TreeGrafter"/>
</dbReference>
<dbReference type="PROSITE" id="PS51705">
    <property type="entry name" value="G_HFLX"/>
    <property type="match status" value="1"/>
</dbReference>
<dbReference type="InterPro" id="IPR016496">
    <property type="entry name" value="GTPase_HflX"/>
</dbReference>
<reference evidence="5" key="1">
    <citation type="submission" date="2019-05" db="EMBL/GenBank/DDBJ databases">
        <title>Annotation for the trematode Fasciolopsis buski.</title>
        <authorList>
            <person name="Choi Y.-J."/>
        </authorList>
    </citation>
    <scope>NUCLEOTIDE SEQUENCE</scope>
    <source>
        <strain evidence="5">HT</strain>
        <tissue evidence="5">Whole worm</tissue>
    </source>
</reference>
<dbReference type="SUPFAM" id="SSF52540">
    <property type="entry name" value="P-loop containing nucleoside triphosphate hydrolases"/>
    <property type="match status" value="1"/>
</dbReference>
<proteinExistence type="predicted"/>
<dbReference type="GO" id="GO:0046872">
    <property type="term" value="F:metal ion binding"/>
    <property type="evidence" value="ECO:0007669"/>
    <property type="project" value="UniProtKB-KW"/>
</dbReference>
<dbReference type="PANTHER" id="PTHR10229">
    <property type="entry name" value="GTP-BINDING PROTEIN HFLX"/>
    <property type="match status" value="1"/>
</dbReference>
<sequence>QVHFNLRSVQPHRRRFFTEGVWQEVTRTVRDYCLIKTSEVAQDTTIPVNNPTYATAVFFNWPRLRTEQVITMQEAWSVPVYDRYTLVVQLFTSRARTREAKVQAQLAELILVRARLPILFGSSSVSDRIVNDTPFGGSFFGNLSQILKQKESLLMGELDEIERNRRVSRKQRRERKQHQLPIVTVVGYTNAGKTSLIHSLTKSTKLTASPQVFATLDITHHRTRLSAGAEASNADGYSTCGSKTGIPGIQLLLLDTIGFMADLPTSLIAAFRATLDECLDTDLILHLVDISEAGWEKRLAHVDRELCQSGVHGNSPVYHAARNHSDDETRHSLNDSRDSPPIIRIGNKVDHGIEYVDDTNKHLLDVLVSTKDGTGIKELSRIIELELMKCLGWVRHTVGLAQGSPILGWLYANAMVTDVIVAPNDTQRLHVSAVFTPAVWKQFLSIFDRTHLARK</sequence>
<name>A0A8E0RX35_9TREM</name>
<comment type="caution">
    <text evidence="5">The sequence shown here is derived from an EMBL/GenBank/DDBJ whole genome shotgun (WGS) entry which is preliminary data.</text>
</comment>
<feature type="binding site" evidence="1">
    <location>
        <begin position="187"/>
        <end position="194"/>
    </location>
    <ligand>
        <name>GTP</name>
        <dbReference type="ChEBI" id="CHEBI:37565"/>
    </ligand>
</feature>
<feature type="binding site" evidence="1">
    <location>
        <begin position="213"/>
        <end position="217"/>
    </location>
    <ligand>
        <name>GTP</name>
        <dbReference type="ChEBI" id="CHEBI:37565"/>
    </ligand>
</feature>
<protein>
    <submittedName>
        <fullName evidence="5">Putative GTP-binding protein 6</fullName>
    </submittedName>
</protein>